<dbReference type="Pfam" id="PF05557">
    <property type="entry name" value="MAD"/>
    <property type="match status" value="1"/>
</dbReference>
<sequence length="101" mass="11527">MEREKQVEPSHKRARVELERAASTGARGHQLEADHNRELLTRVQQPQEQDAAVDEKMKERVERNRLCKQSLTSKKLQENSLVEASEIISEDLRIAGEVPGV</sequence>
<proteinExistence type="predicted"/>
<gene>
    <name evidence="1" type="ORF">Cadr_000001783</name>
</gene>
<dbReference type="Proteomes" id="UP000299084">
    <property type="component" value="Unassembled WGS sequence"/>
</dbReference>
<dbReference type="InterPro" id="IPR008672">
    <property type="entry name" value="Mad1"/>
</dbReference>
<accession>A0A5N4EHP6</accession>
<keyword evidence="2" id="KW-1185">Reference proteome</keyword>
<protein>
    <submittedName>
        <fullName evidence="1">Mitotic spindle assembly checkpoint protein MAD1</fullName>
    </submittedName>
</protein>
<organism evidence="1 2">
    <name type="scientific">Camelus dromedarius</name>
    <name type="common">Dromedary</name>
    <name type="synonym">Arabian camel</name>
    <dbReference type="NCBI Taxonomy" id="9838"/>
    <lineage>
        <taxon>Eukaryota</taxon>
        <taxon>Metazoa</taxon>
        <taxon>Chordata</taxon>
        <taxon>Craniata</taxon>
        <taxon>Vertebrata</taxon>
        <taxon>Euteleostomi</taxon>
        <taxon>Mammalia</taxon>
        <taxon>Eutheria</taxon>
        <taxon>Laurasiatheria</taxon>
        <taxon>Artiodactyla</taxon>
        <taxon>Tylopoda</taxon>
        <taxon>Camelidae</taxon>
        <taxon>Camelus</taxon>
    </lineage>
</organism>
<reference evidence="1 2" key="1">
    <citation type="journal article" date="2019" name="Mol. Ecol. Resour.">
        <title>Improving Illumina assemblies with Hi-C and long reads: an example with the North African dromedary.</title>
        <authorList>
            <person name="Elbers J.P."/>
            <person name="Rogers M.F."/>
            <person name="Perelman P.L."/>
            <person name="Proskuryakova A.A."/>
            <person name="Serdyukova N.A."/>
            <person name="Johnson W.E."/>
            <person name="Horin P."/>
            <person name="Corander J."/>
            <person name="Murphy D."/>
            <person name="Burger P.A."/>
        </authorList>
    </citation>
    <scope>NUCLEOTIDE SEQUENCE [LARGE SCALE GENOMIC DNA]</scope>
    <source>
        <strain evidence="1">Drom800</strain>
        <tissue evidence="1">Blood</tissue>
    </source>
</reference>
<dbReference type="GO" id="GO:0007094">
    <property type="term" value="P:mitotic spindle assembly checkpoint signaling"/>
    <property type="evidence" value="ECO:0007669"/>
    <property type="project" value="InterPro"/>
</dbReference>
<name>A0A5N4EHP6_CAMDR</name>
<dbReference type="AlphaFoldDB" id="A0A5N4EHP6"/>
<comment type="caution">
    <text evidence="1">The sequence shown here is derived from an EMBL/GenBank/DDBJ whole genome shotgun (WGS) entry which is preliminary data.</text>
</comment>
<evidence type="ECO:0000313" key="2">
    <source>
        <dbReference type="Proteomes" id="UP000299084"/>
    </source>
</evidence>
<evidence type="ECO:0000313" key="1">
    <source>
        <dbReference type="EMBL" id="KAB1282870.1"/>
    </source>
</evidence>
<dbReference type="EMBL" id="JWIN03000002">
    <property type="protein sequence ID" value="KAB1282870.1"/>
    <property type="molecule type" value="Genomic_DNA"/>
</dbReference>